<dbReference type="PANTHER" id="PTHR46470">
    <property type="entry name" value="N-ACYLNEURAMINATE-9-PHOSPHATASE"/>
    <property type="match status" value="1"/>
</dbReference>
<evidence type="ECO:0000256" key="1">
    <source>
        <dbReference type="ARBA" id="ARBA00001946"/>
    </source>
</evidence>
<dbReference type="GO" id="GO:0046872">
    <property type="term" value="F:metal ion binding"/>
    <property type="evidence" value="ECO:0007669"/>
    <property type="project" value="UniProtKB-KW"/>
</dbReference>
<dbReference type="Gene3D" id="3.40.50.1000">
    <property type="entry name" value="HAD superfamily/HAD-like"/>
    <property type="match status" value="1"/>
</dbReference>
<accession>A0A0C1TWZ4</accession>
<dbReference type="SUPFAM" id="SSF56784">
    <property type="entry name" value="HAD-like"/>
    <property type="match status" value="1"/>
</dbReference>
<dbReference type="SFLD" id="SFLDS00003">
    <property type="entry name" value="Haloacid_Dehalogenase"/>
    <property type="match status" value="1"/>
</dbReference>
<gene>
    <name evidence="5" type="ORF">U732_727</name>
</gene>
<dbReference type="AlphaFoldDB" id="A0A0C1TWZ4"/>
<dbReference type="PANTHER" id="PTHR46470:SF2">
    <property type="entry name" value="GLYCERALDEHYDE 3-PHOSPHATE PHOSPHATASE"/>
    <property type="match status" value="1"/>
</dbReference>
<dbReference type="NCBIfam" id="TIGR01549">
    <property type="entry name" value="HAD-SF-IA-v1"/>
    <property type="match status" value="1"/>
</dbReference>
<organism evidence="5 6">
    <name type="scientific">Clostridium argentinense CDC 2741</name>
    <dbReference type="NCBI Taxonomy" id="1418104"/>
    <lineage>
        <taxon>Bacteria</taxon>
        <taxon>Bacillati</taxon>
        <taxon>Bacillota</taxon>
        <taxon>Clostridia</taxon>
        <taxon>Eubacteriales</taxon>
        <taxon>Clostridiaceae</taxon>
        <taxon>Clostridium</taxon>
    </lineage>
</organism>
<reference evidence="5 6" key="1">
    <citation type="journal article" date="2015" name="Infect. Genet. Evol.">
        <title>Genomic sequences of six botulinum neurotoxin-producing strains representing three clostridial species illustrate the mobility and diversity of botulinum neurotoxin genes.</title>
        <authorList>
            <person name="Smith T.J."/>
            <person name="Hill K.K."/>
            <person name="Xie G."/>
            <person name="Foley B.T."/>
            <person name="Williamson C.H."/>
            <person name="Foster J.T."/>
            <person name="Johnson S.L."/>
            <person name="Chertkov O."/>
            <person name="Teshima H."/>
            <person name="Gibbons H.S."/>
            <person name="Johnsky L.A."/>
            <person name="Karavis M.A."/>
            <person name="Smith L.A."/>
        </authorList>
    </citation>
    <scope>NUCLEOTIDE SEQUENCE [LARGE SCALE GENOMIC DNA]</scope>
    <source>
        <strain evidence="5 6">CDC 2741</strain>
    </source>
</reference>
<evidence type="ECO:0000256" key="4">
    <source>
        <dbReference type="ARBA" id="ARBA00022842"/>
    </source>
</evidence>
<evidence type="ECO:0000256" key="3">
    <source>
        <dbReference type="ARBA" id="ARBA00022801"/>
    </source>
</evidence>
<dbReference type="InterPro" id="IPR023214">
    <property type="entry name" value="HAD_sf"/>
</dbReference>
<dbReference type="SFLD" id="SFLDG01129">
    <property type="entry name" value="C1.5:_HAD__Beta-PGM__Phosphata"/>
    <property type="match status" value="1"/>
</dbReference>
<dbReference type="Gene3D" id="1.20.120.710">
    <property type="entry name" value="Haloacid dehalogenase hydrolase-like domain"/>
    <property type="match status" value="1"/>
</dbReference>
<name>A0A0C1TWZ4_9CLOT</name>
<dbReference type="GO" id="GO:0044281">
    <property type="term" value="P:small molecule metabolic process"/>
    <property type="evidence" value="ECO:0007669"/>
    <property type="project" value="UniProtKB-ARBA"/>
</dbReference>
<dbReference type="RefSeq" id="WP_039636773.1">
    <property type="nucleotide sequence ID" value="NZ_AYSO01000020.1"/>
</dbReference>
<dbReference type="PRINTS" id="PR00413">
    <property type="entry name" value="HADHALOGNASE"/>
</dbReference>
<evidence type="ECO:0000313" key="5">
    <source>
        <dbReference type="EMBL" id="KIE45209.1"/>
    </source>
</evidence>
<comment type="cofactor">
    <cofactor evidence="1">
        <name>Mg(2+)</name>
        <dbReference type="ChEBI" id="CHEBI:18420"/>
    </cofactor>
</comment>
<keyword evidence="3 5" id="KW-0378">Hydrolase</keyword>
<dbReference type="EMBL" id="AYSO01000020">
    <property type="protein sequence ID" value="KIE45209.1"/>
    <property type="molecule type" value="Genomic_DNA"/>
</dbReference>
<comment type="caution">
    <text evidence="5">The sequence shown here is derived from an EMBL/GenBank/DDBJ whole genome shotgun (WGS) entry which is preliminary data.</text>
</comment>
<evidence type="ECO:0000256" key="2">
    <source>
        <dbReference type="ARBA" id="ARBA00022723"/>
    </source>
</evidence>
<dbReference type="GO" id="GO:0016791">
    <property type="term" value="F:phosphatase activity"/>
    <property type="evidence" value="ECO:0007669"/>
    <property type="project" value="TreeGrafter"/>
</dbReference>
<proteinExistence type="predicted"/>
<dbReference type="InterPro" id="IPR006439">
    <property type="entry name" value="HAD-SF_hydro_IA"/>
</dbReference>
<keyword evidence="2" id="KW-0479">Metal-binding</keyword>
<sequence>MFNNIKVIYFDMGNTLLHFHYGDSDKEKDMVGLYKLTQYLKKFHSKISFEEVKIGFYNKWMNIMNLRKETLIEYPIEEFLNEFLKNYDVYLTINQCIEAIHIFYSEYKKQLFFEKDLHKTLNKIKAKGYKIGVISNTCYYDEVMIDCFKVSGLYDLIDNFTFSYSLKLCKPREEIFKKALEKMNVCGKECLMVGDNLKCDIKPALDLDMKTIWLNKNQVKNPTEIKPNIIISNLHEINNYI</sequence>
<keyword evidence="4" id="KW-0460">Magnesium</keyword>
<dbReference type="Pfam" id="PF00702">
    <property type="entry name" value="Hydrolase"/>
    <property type="match status" value="1"/>
</dbReference>
<dbReference type="InterPro" id="IPR051400">
    <property type="entry name" value="HAD-like_hydrolase"/>
</dbReference>
<evidence type="ECO:0000313" key="6">
    <source>
        <dbReference type="Proteomes" id="UP000031366"/>
    </source>
</evidence>
<dbReference type="InterPro" id="IPR036412">
    <property type="entry name" value="HAD-like_sf"/>
</dbReference>
<dbReference type="STRING" id="29341.RSJ17_06435"/>
<dbReference type="Proteomes" id="UP000031366">
    <property type="component" value="Unassembled WGS sequence"/>
</dbReference>
<protein>
    <submittedName>
        <fullName evidence="5">HAD hydrolase, IA, variant 1 family protein</fullName>
    </submittedName>
</protein>
<dbReference type="OrthoDB" id="9802350at2"/>
<keyword evidence="6" id="KW-1185">Reference proteome</keyword>